<reference evidence="1 2" key="1">
    <citation type="submission" date="2009-04" db="EMBL/GenBank/DDBJ databases">
        <authorList>
            <person name="Weinstock G."/>
            <person name="Sodergren E."/>
            <person name="Clifton S."/>
            <person name="Fulton L."/>
            <person name="Fulton B."/>
            <person name="Courtney L."/>
            <person name="Fronick C."/>
            <person name="Harrison M."/>
            <person name="Strong C."/>
            <person name="Farmer C."/>
            <person name="Delahaunty K."/>
            <person name="Markovic C."/>
            <person name="Hall O."/>
            <person name="Minx P."/>
            <person name="Tomlinson C."/>
            <person name="Mitreva M."/>
            <person name="Nelson J."/>
            <person name="Hou S."/>
            <person name="Wollam A."/>
            <person name="Pepin K.H."/>
            <person name="Johnson M."/>
            <person name="Bhonagiri V."/>
            <person name="Nash W.E."/>
            <person name="Warren W."/>
            <person name="Chinwalla A."/>
            <person name="Mardis E.R."/>
            <person name="Wilson R.K."/>
        </authorList>
    </citation>
    <scope>NUCLEOTIDE SEQUENCE [LARGE SCALE GENOMIC DNA]</scope>
    <source>
        <strain evidence="1 2">DSM 13280</strain>
    </source>
</reference>
<evidence type="ECO:0000313" key="1">
    <source>
        <dbReference type="EMBL" id="EEP44953.1"/>
    </source>
</evidence>
<gene>
    <name evidence="1" type="ORF">COLINT_02222</name>
</gene>
<dbReference type="AlphaFoldDB" id="C4F853"/>
<comment type="caution">
    <text evidence="1">The sequence shown here is derived from an EMBL/GenBank/DDBJ whole genome shotgun (WGS) entry which is preliminary data.</text>
</comment>
<name>C4F853_9ACTN</name>
<dbReference type="HOGENOM" id="CLU_2952464_0_0_11"/>
<accession>C4F853</accession>
<organism evidence="1 2">
    <name type="scientific">Collinsella intestinalis DSM 13280</name>
    <dbReference type="NCBI Taxonomy" id="521003"/>
    <lineage>
        <taxon>Bacteria</taxon>
        <taxon>Bacillati</taxon>
        <taxon>Actinomycetota</taxon>
        <taxon>Coriobacteriia</taxon>
        <taxon>Coriobacteriales</taxon>
        <taxon>Coriobacteriaceae</taxon>
        <taxon>Collinsella</taxon>
    </lineage>
</organism>
<dbReference type="Proteomes" id="UP000003295">
    <property type="component" value="Unassembled WGS sequence"/>
</dbReference>
<sequence>MYTQIMHKFMAPNRRALNAAQMAARSGRSLSAVGHSIRAMAMFMYCCTADQSRGGSTPA</sequence>
<protein>
    <submittedName>
        <fullName evidence="1">Uncharacterized protein</fullName>
    </submittedName>
</protein>
<dbReference type="EMBL" id="ABXH02000004">
    <property type="protein sequence ID" value="EEP44953.1"/>
    <property type="molecule type" value="Genomic_DNA"/>
</dbReference>
<proteinExistence type="predicted"/>
<evidence type="ECO:0000313" key="2">
    <source>
        <dbReference type="Proteomes" id="UP000003295"/>
    </source>
</evidence>